<dbReference type="SUPFAM" id="SSF55816">
    <property type="entry name" value="5'-nucleotidase (syn. UDP-sugar hydrolase), C-terminal domain"/>
    <property type="match status" value="1"/>
</dbReference>
<keyword evidence="10" id="KW-1185">Reference proteome</keyword>
<accession>A0A023DDG7</accession>
<dbReference type="Proteomes" id="UP000023561">
    <property type="component" value="Unassembled WGS sequence"/>
</dbReference>
<dbReference type="PRINTS" id="PR01607">
    <property type="entry name" value="APYRASEFAMLY"/>
</dbReference>
<evidence type="ECO:0000259" key="8">
    <source>
        <dbReference type="Pfam" id="PF02872"/>
    </source>
</evidence>
<dbReference type="SUPFAM" id="SSF56300">
    <property type="entry name" value="Metallo-dependent phosphatases"/>
    <property type="match status" value="1"/>
</dbReference>
<dbReference type="Pfam" id="PF00149">
    <property type="entry name" value="Metallophos"/>
    <property type="match status" value="1"/>
</dbReference>
<feature type="signal peptide" evidence="6">
    <location>
        <begin position="1"/>
        <end position="29"/>
    </location>
</feature>
<evidence type="ECO:0000259" key="7">
    <source>
        <dbReference type="Pfam" id="PF00149"/>
    </source>
</evidence>
<evidence type="ECO:0000256" key="2">
    <source>
        <dbReference type="ARBA" id="ARBA00022512"/>
    </source>
</evidence>
<evidence type="ECO:0000313" key="9">
    <source>
        <dbReference type="EMBL" id="GAJ39207.1"/>
    </source>
</evidence>
<organism evidence="9 10">
    <name type="scientific">Parageobacillus caldoxylosilyticus NBRC 107762</name>
    <dbReference type="NCBI Taxonomy" id="1220594"/>
    <lineage>
        <taxon>Bacteria</taxon>
        <taxon>Bacillati</taxon>
        <taxon>Bacillota</taxon>
        <taxon>Bacilli</taxon>
        <taxon>Bacillales</taxon>
        <taxon>Anoxybacillaceae</taxon>
        <taxon>Saccharococcus</taxon>
    </lineage>
</organism>
<dbReference type="Gene3D" id="3.90.780.10">
    <property type="entry name" value="5'-Nucleotidase, C-terminal domain"/>
    <property type="match status" value="1"/>
</dbReference>
<dbReference type="Pfam" id="PF02872">
    <property type="entry name" value="5_nucleotid_C"/>
    <property type="match status" value="1"/>
</dbReference>
<feature type="domain" description="Calcineurin-like phosphoesterase" evidence="7">
    <location>
        <begin position="55"/>
        <end position="284"/>
    </location>
</feature>
<evidence type="ECO:0000256" key="1">
    <source>
        <dbReference type="ARBA" id="ARBA00004168"/>
    </source>
</evidence>
<comment type="similarity">
    <text evidence="6">Belongs to the 5'-nucleotidase family.</text>
</comment>
<dbReference type="AlphaFoldDB" id="A0A023DDG7"/>
<dbReference type="InterPro" id="IPR029052">
    <property type="entry name" value="Metallo-depent_PP-like"/>
</dbReference>
<dbReference type="InterPro" id="IPR004843">
    <property type="entry name" value="Calcineurin-like_PHP"/>
</dbReference>
<evidence type="ECO:0000256" key="5">
    <source>
        <dbReference type="ARBA" id="ARBA00023088"/>
    </source>
</evidence>
<sequence>MMKFSSKWLKTAVPALMLSTMIASGNVFAAGKAGDEEKQLKADAYQHRYIDVQLLGINDFHGQLDVTRNVGGRAVGRADYLAAYLKQRERENKNTLLVHAGDAVGASSPVSALLQDEPTIEFLNKLGFDVGTPGNHEFDEGVDEMLRLIYGGTHPKTGYFRGADFPYVSANVIDKKTGKPILPPYVIKKVKGMPIGFIGVTLSDTPSIVTPSGVAGVTFTDEAEAINKAVKQLKRRGVRAIVVLAHNPGVSNKDGSNASGEIVEIAKKVDDEVDVIFAGHNHAYLNAEVDGKLLVQSYSYGTAFSDVDLKIDRRTKDVVAKKAEIVTTYQDSIKPDPEITKLINKYEEKVAPIINQVVGTAKTTISAEQNASGESALGNLIADAQRTAMKTDFAFMNPGGIRADVEQGEVTWGELYNVQPFSNQLVKMTLTGEQIRKLLNQQWQSNQTRMLQISGLTYTWDASKPIGDKVVDIYLPNGAKLDPNAEYTVTANSFLADGGDNFTVFTEGKNREVGPVDLDALVDYIKQLPQPFDAHIEGRIQKLR</sequence>
<comment type="subcellular location">
    <subcellularLocation>
        <location evidence="1">Secreted</location>
        <location evidence="1">Cell wall</location>
        <topology evidence="1">Peptidoglycan-anchor</topology>
    </subcellularLocation>
</comment>
<dbReference type="FunFam" id="3.90.780.10:FF:000004">
    <property type="entry name" value="UDP-sugar hydrolase, putative"/>
    <property type="match status" value="1"/>
</dbReference>
<proteinExistence type="inferred from homology"/>
<dbReference type="GO" id="GO:0030288">
    <property type="term" value="C:outer membrane-bounded periplasmic space"/>
    <property type="evidence" value="ECO:0007669"/>
    <property type="project" value="TreeGrafter"/>
</dbReference>
<dbReference type="GO" id="GO:0000166">
    <property type="term" value="F:nucleotide binding"/>
    <property type="evidence" value="ECO:0007669"/>
    <property type="project" value="UniProtKB-KW"/>
</dbReference>
<dbReference type="GO" id="GO:0009166">
    <property type="term" value="P:nucleotide catabolic process"/>
    <property type="evidence" value="ECO:0007669"/>
    <property type="project" value="InterPro"/>
</dbReference>
<keyword evidence="3" id="KW-0964">Secreted</keyword>
<dbReference type="PANTHER" id="PTHR11575">
    <property type="entry name" value="5'-NUCLEOTIDASE-RELATED"/>
    <property type="match status" value="1"/>
</dbReference>
<dbReference type="GO" id="GO:0008253">
    <property type="term" value="F:5'-nucleotidase activity"/>
    <property type="evidence" value="ECO:0007669"/>
    <property type="project" value="TreeGrafter"/>
</dbReference>
<evidence type="ECO:0000256" key="3">
    <source>
        <dbReference type="ARBA" id="ARBA00022525"/>
    </source>
</evidence>
<dbReference type="GO" id="GO:0008768">
    <property type="term" value="F:UDP-sugar diphosphatase activity"/>
    <property type="evidence" value="ECO:0007669"/>
    <property type="project" value="TreeGrafter"/>
</dbReference>
<comment type="caution">
    <text evidence="9">The sequence shown here is derived from an EMBL/GenBank/DDBJ whole genome shotgun (WGS) entry which is preliminary data.</text>
</comment>
<dbReference type="Gene3D" id="3.60.21.10">
    <property type="match status" value="1"/>
</dbReference>
<gene>
    <name evidence="9" type="ORF">GCA01S_013_00890</name>
</gene>
<dbReference type="PANTHER" id="PTHR11575:SF24">
    <property type="entry name" value="5'-NUCLEOTIDASE"/>
    <property type="match status" value="1"/>
</dbReference>
<keyword evidence="5" id="KW-0572">Peptidoglycan-anchor</keyword>
<dbReference type="EMBL" id="BAWO01000013">
    <property type="protein sequence ID" value="GAJ39207.1"/>
    <property type="molecule type" value="Genomic_DNA"/>
</dbReference>
<dbReference type="FunFam" id="3.60.21.10:FF:000052">
    <property type="entry name" value="Endonuclease YhcR"/>
    <property type="match status" value="1"/>
</dbReference>
<keyword evidence="6" id="KW-0378">Hydrolase</keyword>
<feature type="chain" id="PRO_5005101563" evidence="6">
    <location>
        <begin position="30"/>
        <end position="544"/>
    </location>
</feature>
<reference evidence="9 10" key="1">
    <citation type="submission" date="2014-04" db="EMBL/GenBank/DDBJ databases">
        <title>Whole genome shotgun sequence of Geobacillus caldoxylosilyticus NBRC 107762.</title>
        <authorList>
            <person name="Hosoyama A."/>
            <person name="Hosoyama Y."/>
            <person name="Katano-Makiyama Y."/>
            <person name="Tsuchikane K."/>
            <person name="Ohji S."/>
            <person name="Ichikawa N."/>
            <person name="Yamazoe A."/>
            <person name="Fujita N."/>
        </authorList>
    </citation>
    <scope>NUCLEOTIDE SEQUENCE [LARGE SCALE GENOMIC DNA]</scope>
    <source>
        <strain evidence="9 10">NBRC 107762</strain>
    </source>
</reference>
<dbReference type="InterPro" id="IPR008334">
    <property type="entry name" value="5'-Nucleotdase_C"/>
</dbReference>
<dbReference type="InterPro" id="IPR006179">
    <property type="entry name" value="5_nucleotidase/apyrase"/>
</dbReference>
<keyword evidence="4 6" id="KW-0732">Signal</keyword>
<protein>
    <submittedName>
        <fullName evidence="9">Putative 5'-nucleotidase</fullName>
    </submittedName>
</protein>
<evidence type="ECO:0000256" key="6">
    <source>
        <dbReference type="RuleBase" id="RU362119"/>
    </source>
</evidence>
<evidence type="ECO:0000256" key="4">
    <source>
        <dbReference type="ARBA" id="ARBA00022729"/>
    </source>
</evidence>
<feature type="domain" description="5'-Nucleotidase C-terminal" evidence="8">
    <location>
        <begin position="357"/>
        <end position="507"/>
    </location>
</feature>
<name>A0A023DDG7_9BACL</name>
<evidence type="ECO:0000313" key="10">
    <source>
        <dbReference type="Proteomes" id="UP000023561"/>
    </source>
</evidence>
<dbReference type="InterPro" id="IPR036907">
    <property type="entry name" value="5'-Nucleotdase_C_sf"/>
</dbReference>
<keyword evidence="2" id="KW-0134">Cell wall</keyword>
<keyword evidence="6" id="KW-0547">Nucleotide-binding</keyword>